<evidence type="ECO:0000313" key="1">
    <source>
        <dbReference type="EMBL" id="CAA9250668.1"/>
    </source>
</evidence>
<evidence type="ECO:0008006" key="2">
    <source>
        <dbReference type="Google" id="ProtNLM"/>
    </source>
</evidence>
<accession>A0A6J4IH55</accession>
<proteinExistence type="predicted"/>
<organism evidence="1">
    <name type="scientific">uncultured Cytophagales bacterium</name>
    <dbReference type="NCBI Taxonomy" id="158755"/>
    <lineage>
        <taxon>Bacteria</taxon>
        <taxon>Pseudomonadati</taxon>
        <taxon>Bacteroidota</taxon>
        <taxon>Sphingobacteriia</taxon>
        <taxon>Sphingobacteriales</taxon>
        <taxon>environmental samples</taxon>
    </lineage>
</organism>
<dbReference type="AlphaFoldDB" id="A0A6J4IH55"/>
<name>A0A6J4IH55_9SPHI</name>
<reference evidence="1" key="1">
    <citation type="submission" date="2020-02" db="EMBL/GenBank/DDBJ databases">
        <authorList>
            <person name="Meier V. D."/>
        </authorList>
    </citation>
    <scope>NUCLEOTIDE SEQUENCE</scope>
    <source>
        <strain evidence="1">AVDCRST_MAG56</strain>
    </source>
</reference>
<dbReference type="EMBL" id="CADCTQ010000176">
    <property type="protein sequence ID" value="CAA9250668.1"/>
    <property type="molecule type" value="Genomic_DNA"/>
</dbReference>
<gene>
    <name evidence="1" type="ORF">AVDCRST_MAG56-1913</name>
</gene>
<protein>
    <recommendedName>
        <fullName evidence="2">HEPN domain-containing protein</fullName>
    </recommendedName>
</protein>
<sequence length="147" mass="17756">MQHFLRQAEENRRVLADLEANHPSTYFDWKTTVIFYTALHWMKAFLWAKYGEQQIESHEQIRDFYRRNKHIMPKDVYDSYHALYRYSQVSRYEGIGEHYPDWQALRKFDYQKAKIDVENFRRYMVKRGIITAATPNDAPPGGNENKT</sequence>